<name>A0AAW5AH92_9PSED</name>
<keyword evidence="1" id="KW-1133">Transmembrane helix</keyword>
<accession>A0AAW5AH92</accession>
<dbReference type="EMBL" id="WKEW01000258">
    <property type="protein sequence ID" value="MCF5061257.1"/>
    <property type="molecule type" value="Genomic_DNA"/>
</dbReference>
<dbReference type="AlphaFoldDB" id="A0AAW5AH92"/>
<proteinExistence type="predicted"/>
<keyword evidence="1" id="KW-0812">Transmembrane</keyword>
<feature type="non-terminal residue" evidence="2">
    <location>
        <position position="29"/>
    </location>
</feature>
<protein>
    <submittedName>
        <fullName evidence="2">Sulfite exporter TauE/SafE family protein</fullName>
    </submittedName>
</protein>
<sequence>MLLASFFGVMMGLVMGLTGAGGGILGVPA</sequence>
<keyword evidence="1" id="KW-0472">Membrane</keyword>
<organism evidence="2 3">
    <name type="scientific">Pseudomonas proteolytica</name>
    <dbReference type="NCBI Taxonomy" id="219574"/>
    <lineage>
        <taxon>Bacteria</taxon>
        <taxon>Pseudomonadati</taxon>
        <taxon>Pseudomonadota</taxon>
        <taxon>Gammaproteobacteria</taxon>
        <taxon>Pseudomonadales</taxon>
        <taxon>Pseudomonadaceae</taxon>
        <taxon>Pseudomonas</taxon>
    </lineage>
</organism>
<evidence type="ECO:0000256" key="1">
    <source>
        <dbReference type="SAM" id="Phobius"/>
    </source>
</evidence>
<comment type="caution">
    <text evidence="2">The sequence shown here is derived from an EMBL/GenBank/DDBJ whole genome shotgun (WGS) entry which is preliminary data.</text>
</comment>
<reference evidence="2 3" key="1">
    <citation type="submission" date="2019-11" db="EMBL/GenBank/DDBJ databases">
        <title>Epiphytic Pseudomonas syringae from cherry orchards.</title>
        <authorList>
            <person name="Hulin M.T."/>
        </authorList>
    </citation>
    <scope>NUCLEOTIDE SEQUENCE [LARGE SCALE GENOMIC DNA]</scope>
    <source>
        <strain evidence="2 3">PA-6-9F</strain>
    </source>
</reference>
<evidence type="ECO:0000313" key="3">
    <source>
        <dbReference type="Proteomes" id="UP000814172"/>
    </source>
</evidence>
<feature type="transmembrane region" description="Helical" evidence="1">
    <location>
        <begin position="6"/>
        <end position="27"/>
    </location>
</feature>
<gene>
    <name evidence="2" type="ORF">GIW75_30485</name>
</gene>
<keyword evidence="3" id="KW-1185">Reference proteome</keyword>
<evidence type="ECO:0000313" key="2">
    <source>
        <dbReference type="EMBL" id="MCF5061257.1"/>
    </source>
</evidence>
<dbReference type="Proteomes" id="UP000814172">
    <property type="component" value="Unassembled WGS sequence"/>
</dbReference>